<gene>
    <name evidence="1" type="ORF">DPMN_153543</name>
</gene>
<reference evidence="1" key="2">
    <citation type="submission" date="2020-11" db="EMBL/GenBank/DDBJ databases">
        <authorList>
            <person name="McCartney M.A."/>
            <person name="Auch B."/>
            <person name="Kono T."/>
            <person name="Mallez S."/>
            <person name="Becker A."/>
            <person name="Gohl D.M."/>
            <person name="Silverstein K.A.T."/>
            <person name="Koren S."/>
            <person name="Bechman K.B."/>
            <person name="Herman A."/>
            <person name="Abrahante J.E."/>
            <person name="Garbe J."/>
        </authorList>
    </citation>
    <scope>NUCLEOTIDE SEQUENCE</scope>
    <source>
        <strain evidence="1">Duluth1</strain>
        <tissue evidence="1">Whole animal</tissue>
    </source>
</reference>
<reference evidence="1" key="1">
    <citation type="journal article" date="2019" name="bioRxiv">
        <title>The Genome of the Zebra Mussel, Dreissena polymorpha: A Resource for Invasive Species Research.</title>
        <authorList>
            <person name="McCartney M.A."/>
            <person name="Auch B."/>
            <person name="Kono T."/>
            <person name="Mallez S."/>
            <person name="Zhang Y."/>
            <person name="Obille A."/>
            <person name="Becker A."/>
            <person name="Abrahante J.E."/>
            <person name="Garbe J."/>
            <person name="Badalamenti J.P."/>
            <person name="Herman A."/>
            <person name="Mangelson H."/>
            <person name="Liachko I."/>
            <person name="Sullivan S."/>
            <person name="Sone E.D."/>
            <person name="Koren S."/>
            <person name="Silverstein K.A.T."/>
            <person name="Beckman K.B."/>
            <person name="Gohl D.M."/>
        </authorList>
    </citation>
    <scope>NUCLEOTIDE SEQUENCE</scope>
    <source>
        <strain evidence="1">Duluth1</strain>
        <tissue evidence="1">Whole animal</tissue>
    </source>
</reference>
<dbReference type="AlphaFoldDB" id="A0A9D4FLR5"/>
<comment type="caution">
    <text evidence="1">The sequence shown here is derived from an EMBL/GenBank/DDBJ whole genome shotgun (WGS) entry which is preliminary data.</text>
</comment>
<protein>
    <submittedName>
        <fullName evidence="1">Uncharacterized protein</fullName>
    </submittedName>
</protein>
<dbReference type="EMBL" id="JAIWYP010000007">
    <property type="protein sequence ID" value="KAH3799919.1"/>
    <property type="molecule type" value="Genomic_DNA"/>
</dbReference>
<proteinExistence type="predicted"/>
<accession>A0A9D4FLR5</accession>
<evidence type="ECO:0000313" key="1">
    <source>
        <dbReference type="EMBL" id="KAH3799919.1"/>
    </source>
</evidence>
<keyword evidence="2" id="KW-1185">Reference proteome</keyword>
<name>A0A9D4FLR5_DREPO</name>
<evidence type="ECO:0000313" key="2">
    <source>
        <dbReference type="Proteomes" id="UP000828390"/>
    </source>
</evidence>
<sequence>MEIRENIYLEFDIKHIETNISVGVYECMDMAEATHGVVTVSQVKKSMFIVSVNVFDPDSGIKKITLGAGTSPGSLQLRSLNVAHCINDEIMDLQVEHGTPVHVTAIVENYAGRRSVFHSTAVVTDITPPEISDVIFNIETHINISGKASTITSTITGQWNVIDNKTDIKKCSVGKGRSSDGSPNIMPYTYANDTMVTFHLNSIAHGEVLYCAVKCVNNVELTTLAASGALIVAYKKPIIDLAQVQFIAEAIAAAPISDLPNKFHTIYFSNRSS</sequence>
<dbReference type="Proteomes" id="UP000828390">
    <property type="component" value="Unassembled WGS sequence"/>
</dbReference>
<organism evidence="1 2">
    <name type="scientific">Dreissena polymorpha</name>
    <name type="common">Zebra mussel</name>
    <name type="synonym">Mytilus polymorpha</name>
    <dbReference type="NCBI Taxonomy" id="45954"/>
    <lineage>
        <taxon>Eukaryota</taxon>
        <taxon>Metazoa</taxon>
        <taxon>Spiralia</taxon>
        <taxon>Lophotrochozoa</taxon>
        <taxon>Mollusca</taxon>
        <taxon>Bivalvia</taxon>
        <taxon>Autobranchia</taxon>
        <taxon>Heteroconchia</taxon>
        <taxon>Euheterodonta</taxon>
        <taxon>Imparidentia</taxon>
        <taxon>Neoheterodontei</taxon>
        <taxon>Myida</taxon>
        <taxon>Dreissenoidea</taxon>
        <taxon>Dreissenidae</taxon>
        <taxon>Dreissena</taxon>
    </lineage>
</organism>